<sequence length="459" mass="49714">MKSPPLFSRVQYSPELVPDVQDETMTEKDEYWGADVLRLASAGVCHAPTGPAIAGGDLDPNLQSSGRNKQAPVLSCWLAGTPRQRRGGGIPTNVSTSSKKFRLLALRHQTPTLPSSSALARLSQPVQLHCEFMARPPRTKCPYHNAAIALVGAPHASSTEISLLDGDGDNSDRAERREHTGICKMKTRRKRPRDKRRLLPHPHAMSTVVTLKHDDERLLPRATRTTTCMNCVFVRQCATGRKRDVKTYPRTLYVPISTRPEPRANASIASGSIARPQVSASRPTAAPLFCCCGLRCSWTLVDGAMRKRERGTLTYPQTFCIPISMRSEPRADASIMITSAAGSIARPQVAASRPAAASPVAAAPDRMLANVCLTTFASRPETHKGRAKGVARCVVDLVIVAVRRPTPHPQHAFHDGGGIGAGSLTRTAERALSTSPHVRSWSGYRHYEADAGVVLPVSS</sequence>
<gene>
    <name evidence="1" type="ORF">MCHLO_00422</name>
</gene>
<protein>
    <submittedName>
        <fullName evidence="1">Uncharacterized protein</fullName>
    </submittedName>
</protein>
<organism evidence="1 2">
    <name type="scientific">Mycena chlorophos</name>
    <name type="common">Agaric fungus</name>
    <name type="synonym">Agaricus chlorophos</name>
    <dbReference type="NCBI Taxonomy" id="658473"/>
    <lineage>
        <taxon>Eukaryota</taxon>
        <taxon>Fungi</taxon>
        <taxon>Dikarya</taxon>
        <taxon>Basidiomycota</taxon>
        <taxon>Agaricomycotina</taxon>
        <taxon>Agaricomycetes</taxon>
        <taxon>Agaricomycetidae</taxon>
        <taxon>Agaricales</taxon>
        <taxon>Marasmiineae</taxon>
        <taxon>Mycenaceae</taxon>
        <taxon>Mycena</taxon>
    </lineage>
</organism>
<name>A0ABQ0KUZ2_MYCCL</name>
<reference evidence="1" key="1">
    <citation type="submission" date="2014-09" db="EMBL/GenBank/DDBJ databases">
        <title>Genome sequence of the luminous mushroom Mycena chlorophos for searching fungal bioluminescence genes.</title>
        <authorList>
            <person name="Tanaka Y."/>
            <person name="Kasuga D."/>
            <person name="Oba Y."/>
            <person name="Hase S."/>
            <person name="Sato K."/>
            <person name="Oba Y."/>
            <person name="Sakakibara Y."/>
        </authorList>
    </citation>
    <scope>NUCLEOTIDE SEQUENCE</scope>
</reference>
<accession>A0ABQ0KUZ2</accession>
<evidence type="ECO:0000313" key="2">
    <source>
        <dbReference type="Proteomes" id="UP000815677"/>
    </source>
</evidence>
<dbReference type="EMBL" id="DF838214">
    <property type="protein sequence ID" value="GAT42719.1"/>
    <property type="molecule type" value="Genomic_DNA"/>
</dbReference>
<dbReference type="Proteomes" id="UP000815677">
    <property type="component" value="Unassembled WGS sequence"/>
</dbReference>
<keyword evidence="2" id="KW-1185">Reference proteome</keyword>
<proteinExistence type="predicted"/>
<evidence type="ECO:0000313" key="1">
    <source>
        <dbReference type="EMBL" id="GAT42719.1"/>
    </source>
</evidence>